<keyword evidence="3" id="KW-1185">Reference proteome</keyword>
<organism evidence="2 3">
    <name type="scientific">Spartinivicinus marinus</name>
    <dbReference type="NCBI Taxonomy" id="2994442"/>
    <lineage>
        <taxon>Bacteria</taxon>
        <taxon>Pseudomonadati</taxon>
        <taxon>Pseudomonadota</taxon>
        <taxon>Gammaproteobacteria</taxon>
        <taxon>Oceanospirillales</taxon>
        <taxon>Zooshikellaceae</taxon>
        <taxon>Spartinivicinus</taxon>
    </lineage>
</organism>
<evidence type="ECO:0000313" key="2">
    <source>
        <dbReference type="EMBL" id="NYZ66265.1"/>
    </source>
</evidence>
<proteinExistence type="predicted"/>
<reference evidence="2 3" key="1">
    <citation type="submission" date="2020-07" db="EMBL/GenBank/DDBJ databases">
        <title>Endozoicomonas sp. nov., isolated from sediment.</title>
        <authorList>
            <person name="Gu T."/>
        </authorList>
    </citation>
    <scope>NUCLEOTIDE SEQUENCE [LARGE SCALE GENOMIC DNA]</scope>
    <source>
        <strain evidence="2 3">SM1973</strain>
    </source>
</reference>
<dbReference type="Proteomes" id="UP000569732">
    <property type="component" value="Unassembled WGS sequence"/>
</dbReference>
<evidence type="ECO:0000313" key="3">
    <source>
        <dbReference type="Proteomes" id="UP000569732"/>
    </source>
</evidence>
<comment type="caution">
    <text evidence="2">The sequence shown here is derived from an EMBL/GenBank/DDBJ whole genome shotgun (WGS) entry which is preliminary data.</text>
</comment>
<feature type="chain" id="PRO_5032725179" evidence="1">
    <location>
        <begin position="24"/>
        <end position="166"/>
    </location>
</feature>
<protein>
    <submittedName>
        <fullName evidence="2">Uncharacterized protein</fullName>
    </submittedName>
</protein>
<gene>
    <name evidence="2" type="ORF">H0A36_09600</name>
</gene>
<name>A0A853IAJ0_9GAMM</name>
<feature type="signal peptide" evidence="1">
    <location>
        <begin position="1"/>
        <end position="23"/>
    </location>
</feature>
<evidence type="ECO:0000256" key="1">
    <source>
        <dbReference type="SAM" id="SignalP"/>
    </source>
</evidence>
<sequence length="166" mass="18670">MKNKAAVLALGLGVSLVTGQAFSANERTLTWYSSGLGNQLVIDTTFGCIDQKMMYEKHIVKANSWNGEWDNSDNVYLFQFYPENNAYNNSLPVHAVNTKLAHDANGKTTNAFGKPLTTTIYKFRPYAVIGGKRDNTQSRIDYARERGYRESWGIRQMSIDLQCGNL</sequence>
<dbReference type="AlphaFoldDB" id="A0A853IAJ0"/>
<dbReference type="EMBL" id="JACCKB010000012">
    <property type="protein sequence ID" value="NYZ66265.1"/>
    <property type="molecule type" value="Genomic_DNA"/>
</dbReference>
<accession>A0A853IAJ0</accession>
<keyword evidence="1" id="KW-0732">Signal</keyword>
<dbReference type="RefSeq" id="WP_180568296.1">
    <property type="nucleotide sequence ID" value="NZ_JACCKB010000012.1"/>
</dbReference>